<dbReference type="AlphaFoldDB" id="A0A812NT20"/>
<dbReference type="OrthoDB" id="430142at2759"/>
<reference evidence="3" key="1">
    <citation type="submission" date="2021-02" db="EMBL/GenBank/DDBJ databases">
        <authorList>
            <person name="Dougan E. K."/>
            <person name="Rhodes N."/>
            <person name="Thang M."/>
            <person name="Chan C."/>
        </authorList>
    </citation>
    <scope>NUCLEOTIDE SEQUENCE</scope>
</reference>
<keyword evidence="1" id="KW-0175">Coiled coil</keyword>
<dbReference type="Gene3D" id="6.10.280.220">
    <property type="match status" value="1"/>
</dbReference>
<evidence type="ECO:0000256" key="2">
    <source>
        <dbReference type="SAM" id="MobiDB-lite"/>
    </source>
</evidence>
<feature type="non-terminal residue" evidence="3">
    <location>
        <position position="484"/>
    </location>
</feature>
<feature type="region of interest" description="Disordered" evidence="2">
    <location>
        <begin position="451"/>
        <end position="484"/>
    </location>
</feature>
<dbReference type="Proteomes" id="UP000601435">
    <property type="component" value="Unassembled WGS sequence"/>
</dbReference>
<keyword evidence="4" id="KW-1185">Reference proteome</keyword>
<dbReference type="Gene3D" id="1.20.5.1160">
    <property type="entry name" value="Vasodilator-stimulated phosphoprotein"/>
    <property type="match status" value="1"/>
</dbReference>
<gene>
    <name evidence="3" type="ORF">SNEC2469_LOCUS8386</name>
</gene>
<accession>A0A812NT20</accession>
<name>A0A812NT20_9DINO</name>
<sequence>AVPRVHALDASVHACSSKATASATSTVCTSQSRAQHSLCPVVDALSTTPSEAAKRQNGLYDLAQKLSEKVCQLEDEVLQLREERDVLTAENGVISEHIHTLQKENSLLHTNGRSSSAEHTRLMQAHEGVTGEAASLRQELKAVLEERALLRSSIDALKAGNAQLQHSVRGLETSLATVRGDLEQRINKHGAMEEHIASLRKQLESVLAEKVKAEGLISSQHVEILSLHKLRDEFLAEKANGQALVQKLDASEAEISRSKKDKAALDQLVSSLHVDCAQMRTQRDSALAEVPHLKSSIQQQDVLMKDLENQVTALQQQLQSSKDTGGRVDQQAKHLAFALERSREDGARHEQAALALRVERTRLLEALERLRRGKAESDLRASASANEHGLLQAHVEHISSDREQLQVQLHQATSETSAIRSRLAGLEQMVQAYADKCAALQQEVSSLQDDKAELQEKLEAAPRAARSPERSPMIQPAGSQGWAL</sequence>
<dbReference type="EMBL" id="CAJNJA010013842">
    <property type="protein sequence ID" value="CAE7330678.1"/>
    <property type="molecule type" value="Genomic_DNA"/>
</dbReference>
<feature type="coiled-coil region" evidence="1">
    <location>
        <begin position="297"/>
        <end position="324"/>
    </location>
</feature>
<proteinExistence type="predicted"/>
<evidence type="ECO:0000313" key="4">
    <source>
        <dbReference type="Proteomes" id="UP000601435"/>
    </source>
</evidence>
<protein>
    <submittedName>
        <fullName evidence="3">Uncharacterized protein</fullName>
    </submittedName>
</protein>
<evidence type="ECO:0000313" key="3">
    <source>
        <dbReference type="EMBL" id="CAE7330678.1"/>
    </source>
</evidence>
<comment type="caution">
    <text evidence="3">The sequence shown here is derived from an EMBL/GenBank/DDBJ whole genome shotgun (WGS) entry which is preliminary data.</text>
</comment>
<feature type="compositionally biased region" description="Basic and acidic residues" evidence="2">
    <location>
        <begin position="451"/>
        <end position="460"/>
    </location>
</feature>
<evidence type="ECO:0000256" key="1">
    <source>
        <dbReference type="SAM" id="Coils"/>
    </source>
</evidence>
<organism evidence="3 4">
    <name type="scientific">Symbiodinium necroappetens</name>
    <dbReference type="NCBI Taxonomy" id="1628268"/>
    <lineage>
        <taxon>Eukaryota</taxon>
        <taxon>Sar</taxon>
        <taxon>Alveolata</taxon>
        <taxon>Dinophyceae</taxon>
        <taxon>Suessiales</taxon>
        <taxon>Symbiodiniaceae</taxon>
        <taxon>Symbiodinium</taxon>
    </lineage>
</organism>